<dbReference type="GO" id="GO:0005524">
    <property type="term" value="F:ATP binding"/>
    <property type="evidence" value="ECO:0007669"/>
    <property type="project" value="UniProtKB-KW"/>
</dbReference>
<sequence length="273" mass="28464">ADDAAVYRLSDNMAVVETVDFFTPVVDDPFNFGAIAAANSLSDIYAMGARPVFALSIVGFPSNRLPLTVLEEILRGGREVADRAGIPILGGHTVDDPEPKFGLVVTGVVHPDEIWTNVGAIPGDVLILTKPLGVGIMSTALKAGLLEPAGEERIQEIMMTLNKTAAEVLRDFEVHACTDVTGFGLLGHLREMSAGSGVDVEIDHAALPLIEGAADLATGGTIPGGTLNNKAYVDPHVDWGSGVSDTYRILACDAQTSGGLLAAVAKDRAHDAV</sequence>
<dbReference type="EMBL" id="BARS01020005">
    <property type="protein sequence ID" value="GAG02257.1"/>
    <property type="molecule type" value="Genomic_DNA"/>
</dbReference>
<keyword evidence="2" id="KW-0547">Nucleotide-binding</keyword>
<dbReference type="InterPro" id="IPR004536">
    <property type="entry name" value="SPS/SelD"/>
</dbReference>
<dbReference type="GO" id="GO:0004756">
    <property type="term" value="F:selenide, water dikinase activity"/>
    <property type="evidence" value="ECO:0007669"/>
    <property type="project" value="TreeGrafter"/>
</dbReference>
<protein>
    <recommendedName>
        <fullName evidence="9">PurM-like N-terminal domain-containing protein</fullName>
    </recommendedName>
</protein>
<keyword evidence="3" id="KW-0418">Kinase</keyword>
<dbReference type="Gene3D" id="3.90.650.10">
    <property type="entry name" value="PurM-like C-terminal domain"/>
    <property type="match status" value="1"/>
</dbReference>
<comment type="caution">
    <text evidence="8">The sequence shown here is derived from an EMBL/GenBank/DDBJ whole genome shotgun (WGS) entry which is preliminary data.</text>
</comment>
<evidence type="ECO:0000256" key="5">
    <source>
        <dbReference type="ARBA" id="ARBA00023266"/>
    </source>
</evidence>
<evidence type="ECO:0008006" key="9">
    <source>
        <dbReference type="Google" id="ProtNLM"/>
    </source>
</evidence>
<evidence type="ECO:0000259" key="6">
    <source>
        <dbReference type="Pfam" id="PF00586"/>
    </source>
</evidence>
<evidence type="ECO:0000256" key="3">
    <source>
        <dbReference type="ARBA" id="ARBA00022777"/>
    </source>
</evidence>
<dbReference type="GO" id="GO:0016260">
    <property type="term" value="P:selenocysteine biosynthetic process"/>
    <property type="evidence" value="ECO:0007669"/>
    <property type="project" value="TreeGrafter"/>
</dbReference>
<keyword evidence="5" id="KW-0711">Selenium</keyword>
<dbReference type="Pfam" id="PF00586">
    <property type="entry name" value="AIRS"/>
    <property type="match status" value="1"/>
</dbReference>
<dbReference type="Gene3D" id="3.30.1330.10">
    <property type="entry name" value="PurM-like, N-terminal domain"/>
    <property type="match status" value="1"/>
</dbReference>
<evidence type="ECO:0000256" key="4">
    <source>
        <dbReference type="ARBA" id="ARBA00022840"/>
    </source>
</evidence>
<dbReference type="SUPFAM" id="SSF56042">
    <property type="entry name" value="PurM C-terminal domain-like"/>
    <property type="match status" value="1"/>
</dbReference>
<proteinExistence type="predicted"/>
<organism evidence="8">
    <name type="scientific">marine sediment metagenome</name>
    <dbReference type="NCBI Taxonomy" id="412755"/>
    <lineage>
        <taxon>unclassified sequences</taxon>
        <taxon>metagenomes</taxon>
        <taxon>ecological metagenomes</taxon>
    </lineage>
</organism>
<dbReference type="NCBIfam" id="NF002098">
    <property type="entry name" value="PRK00943.1"/>
    <property type="match status" value="1"/>
</dbReference>
<evidence type="ECO:0000256" key="2">
    <source>
        <dbReference type="ARBA" id="ARBA00022741"/>
    </source>
</evidence>
<dbReference type="PANTHER" id="PTHR10256:SF0">
    <property type="entry name" value="INACTIVE SELENIDE, WATER DIKINASE-LIKE PROTEIN-RELATED"/>
    <property type="match status" value="1"/>
</dbReference>
<dbReference type="GO" id="GO:0005737">
    <property type="term" value="C:cytoplasm"/>
    <property type="evidence" value="ECO:0007669"/>
    <property type="project" value="TreeGrafter"/>
</dbReference>
<name>X0USP4_9ZZZZ</name>
<dbReference type="NCBIfam" id="TIGR00476">
    <property type="entry name" value="selD"/>
    <property type="match status" value="1"/>
</dbReference>
<reference evidence="8" key="1">
    <citation type="journal article" date="2014" name="Front. Microbiol.">
        <title>High frequency of phylogenetically diverse reductive dehalogenase-homologous genes in deep subseafloor sedimentary metagenomes.</title>
        <authorList>
            <person name="Kawai M."/>
            <person name="Futagami T."/>
            <person name="Toyoda A."/>
            <person name="Takaki Y."/>
            <person name="Nishi S."/>
            <person name="Hori S."/>
            <person name="Arai W."/>
            <person name="Tsubouchi T."/>
            <person name="Morono Y."/>
            <person name="Uchiyama I."/>
            <person name="Ito T."/>
            <person name="Fujiyama A."/>
            <person name="Inagaki F."/>
            <person name="Takami H."/>
        </authorList>
    </citation>
    <scope>NUCLEOTIDE SEQUENCE</scope>
    <source>
        <strain evidence="8">Expedition CK06-06</strain>
    </source>
</reference>
<evidence type="ECO:0000313" key="8">
    <source>
        <dbReference type="EMBL" id="GAG02257.1"/>
    </source>
</evidence>
<dbReference type="InterPro" id="IPR036921">
    <property type="entry name" value="PurM-like_N_sf"/>
</dbReference>
<dbReference type="InterPro" id="IPR036676">
    <property type="entry name" value="PurM-like_C_sf"/>
</dbReference>
<dbReference type="PANTHER" id="PTHR10256">
    <property type="entry name" value="SELENIDE, WATER DIKINASE"/>
    <property type="match status" value="1"/>
</dbReference>
<feature type="domain" description="PurM-like N-terminal" evidence="6">
    <location>
        <begin position="2"/>
        <end position="109"/>
    </location>
</feature>
<feature type="non-terminal residue" evidence="8">
    <location>
        <position position="273"/>
    </location>
</feature>
<keyword evidence="4" id="KW-0067">ATP-binding</keyword>
<dbReference type="InterPro" id="IPR016188">
    <property type="entry name" value="PurM-like_N"/>
</dbReference>
<gene>
    <name evidence="8" type="ORF">S01H1_32322</name>
</gene>
<evidence type="ECO:0000259" key="7">
    <source>
        <dbReference type="Pfam" id="PF02769"/>
    </source>
</evidence>
<dbReference type="PIRSF" id="PIRSF036407">
    <property type="entry name" value="Selenphspht_syn"/>
    <property type="match status" value="1"/>
</dbReference>
<dbReference type="InterPro" id="IPR010918">
    <property type="entry name" value="PurM-like_C_dom"/>
</dbReference>
<dbReference type="SUPFAM" id="SSF55326">
    <property type="entry name" value="PurM N-terminal domain-like"/>
    <property type="match status" value="1"/>
</dbReference>
<accession>X0USP4</accession>
<feature type="domain" description="PurM-like C-terminal" evidence="7">
    <location>
        <begin position="122"/>
        <end position="273"/>
    </location>
</feature>
<dbReference type="Pfam" id="PF02769">
    <property type="entry name" value="AIRS_C"/>
    <property type="match status" value="1"/>
</dbReference>
<evidence type="ECO:0000256" key="1">
    <source>
        <dbReference type="ARBA" id="ARBA00022679"/>
    </source>
</evidence>
<dbReference type="CDD" id="cd02195">
    <property type="entry name" value="SelD"/>
    <property type="match status" value="1"/>
</dbReference>
<keyword evidence="1" id="KW-0808">Transferase</keyword>
<dbReference type="AlphaFoldDB" id="X0USP4"/>
<feature type="non-terminal residue" evidence="8">
    <location>
        <position position="1"/>
    </location>
</feature>